<dbReference type="OrthoDB" id="3113027at2759"/>
<evidence type="ECO:0000313" key="3">
    <source>
        <dbReference type="EMBL" id="KAF8869504.1"/>
    </source>
</evidence>
<reference evidence="3" key="1">
    <citation type="submission" date="2020-11" db="EMBL/GenBank/DDBJ databases">
        <authorList>
            <consortium name="DOE Joint Genome Institute"/>
            <person name="Ahrendt S."/>
            <person name="Riley R."/>
            <person name="Andreopoulos W."/>
            <person name="LaButti K."/>
            <person name="Pangilinan J."/>
            <person name="Ruiz-duenas F.J."/>
            <person name="Barrasa J.M."/>
            <person name="Sanchez-Garcia M."/>
            <person name="Camarero S."/>
            <person name="Miyauchi S."/>
            <person name="Serrano A."/>
            <person name="Linde D."/>
            <person name="Babiker R."/>
            <person name="Drula E."/>
            <person name="Ayuso-Fernandez I."/>
            <person name="Pacheco R."/>
            <person name="Padilla G."/>
            <person name="Ferreira P."/>
            <person name="Barriuso J."/>
            <person name="Kellner H."/>
            <person name="Castanera R."/>
            <person name="Alfaro M."/>
            <person name="Ramirez L."/>
            <person name="Pisabarro A.G."/>
            <person name="Kuo A."/>
            <person name="Tritt A."/>
            <person name="Lipzen A."/>
            <person name="He G."/>
            <person name="Yan M."/>
            <person name="Ng V."/>
            <person name="Cullen D."/>
            <person name="Martin F."/>
            <person name="Rosso M.-N."/>
            <person name="Henrissat B."/>
            <person name="Hibbett D."/>
            <person name="Martinez A.T."/>
            <person name="Grigoriev I.V."/>
        </authorList>
    </citation>
    <scope>NUCLEOTIDE SEQUENCE</scope>
    <source>
        <strain evidence="3">AH 44721</strain>
    </source>
</reference>
<feature type="region of interest" description="Disordered" evidence="1">
    <location>
        <begin position="211"/>
        <end position="257"/>
    </location>
</feature>
<gene>
    <name evidence="3" type="ORF">CPB84DRAFT_1830880</name>
</gene>
<dbReference type="Proteomes" id="UP000724874">
    <property type="component" value="Unassembled WGS sequence"/>
</dbReference>
<keyword evidence="2" id="KW-1133">Transmembrane helix</keyword>
<feature type="transmembrane region" description="Helical" evidence="2">
    <location>
        <begin position="122"/>
        <end position="144"/>
    </location>
</feature>
<keyword evidence="2" id="KW-0472">Membrane</keyword>
<proteinExistence type="predicted"/>
<feature type="compositionally biased region" description="Low complexity" evidence="1">
    <location>
        <begin position="211"/>
        <end position="222"/>
    </location>
</feature>
<protein>
    <submittedName>
        <fullName evidence="3">Uncharacterized protein</fullName>
    </submittedName>
</protein>
<comment type="caution">
    <text evidence="3">The sequence shown here is derived from an EMBL/GenBank/DDBJ whole genome shotgun (WGS) entry which is preliminary data.</text>
</comment>
<dbReference type="AlphaFoldDB" id="A0A9P5TF51"/>
<keyword evidence="4" id="KW-1185">Reference proteome</keyword>
<feature type="compositionally biased region" description="Polar residues" evidence="1">
    <location>
        <begin position="228"/>
        <end position="245"/>
    </location>
</feature>
<feature type="transmembrane region" description="Helical" evidence="2">
    <location>
        <begin position="165"/>
        <end position="187"/>
    </location>
</feature>
<organism evidence="3 4">
    <name type="scientific">Gymnopilus junonius</name>
    <name type="common">Spectacular rustgill mushroom</name>
    <name type="synonym">Gymnopilus spectabilis subsp. junonius</name>
    <dbReference type="NCBI Taxonomy" id="109634"/>
    <lineage>
        <taxon>Eukaryota</taxon>
        <taxon>Fungi</taxon>
        <taxon>Dikarya</taxon>
        <taxon>Basidiomycota</taxon>
        <taxon>Agaricomycotina</taxon>
        <taxon>Agaricomycetes</taxon>
        <taxon>Agaricomycetidae</taxon>
        <taxon>Agaricales</taxon>
        <taxon>Agaricineae</taxon>
        <taxon>Hymenogastraceae</taxon>
        <taxon>Gymnopilus</taxon>
    </lineage>
</organism>
<evidence type="ECO:0000313" key="4">
    <source>
        <dbReference type="Proteomes" id="UP000724874"/>
    </source>
</evidence>
<feature type="transmembrane region" description="Helical" evidence="2">
    <location>
        <begin position="94"/>
        <end position="116"/>
    </location>
</feature>
<sequence length="257" mass="27389">MQLSALPKSGILSFLLSLQLVFFRSVLQVEGELGAERDMGKSTWVESVGALLYGIIMVLCIPIFLLSVIVTTWMNRLSAPNRHAIEIALGSRNLIVAGACGIGGSITWMIGTPIIMRHNVPGFLILLISMALWITVMMKSPWNADSTLSQFFESIPSSKGASRSITALLALVCLSVVSFVCLLASAFTPEFYKPNKAATNVTTVSEGVAAASIPKPAPSSHPTDLEKNSNNTSAVPVQPNPTSAENNDRPEMQDGAG</sequence>
<accession>A0A9P5TF51</accession>
<dbReference type="EMBL" id="JADNYJ010000432">
    <property type="protein sequence ID" value="KAF8869504.1"/>
    <property type="molecule type" value="Genomic_DNA"/>
</dbReference>
<name>A0A9P5TF51_GYMJU</name>
<evidence type="ECO:0000256" key="1">
    <source>
        <dbReference type="SAM" id="MobiDB-lite"/>
    </source>
</evidence>
<feature type="transmembrane region" description="Helical" evidence="2">
    <location>
        <begin position="52"/>
        <end position="73"/>
    </location>
</feature>
<keyword evidence="2" id="KW-0812">Transmembrane</keyword>
<evidence type="ECO:0000256" key="2">
    <source>
        <dbReference type="SAM" id="Phobius"/>
    </source>
</evidence>
<feature type="compositionally biased region" description="Basic and acidic residues" evidence="1">
    <location>
        <begin position="246"/>
        <end position="257"/>
    </location>
</feature>